<name>A0A370PJE2_ASPPH</name>
<feature type="region of interest" description="Disordered" evidence="1">
    <location>
        <begin position="109"/>
        <end position="161"/>
    </location>
</feature>
<feature type="domain" description="C2H2-type" evidence="2">
    <location>
        <begin position="244"/>
        <end position="271"/>
    </location>
</feature>
<evidence type="ECO:0000313" key="3">
    <source>
        <dbReference type="EMBL" id="RDK42310.1"/>
    </source>
</evidence>
<dbReference type="Proteomes" id="UP000254937">
    <property type="component" value="Unassembled WGS sequence"/>
</dbReference>
<evidence type="ECO:0000259" key="2">
    <source>
        <dbReference type="SMART" id="SM00355"/>
    </source>
</evidence>
<reference evidence="3 4" key="1">
    <citation type="submission" date="2018-07" db="EMBL/GenBank/DDBJ databases">
        <title>Section-level genome sequencing of Aspergillus section Nigri to investigate inter- and intra-species variation.</title>
        <authorList>
            <consortium name="DOE Joint Genome Institute"/>
            <person name="Vesth T.C."/>
            <person name="Nybo J.L."/>
            <person name="Theobald S."/>
            <person name="Frisvad J.C."/>
            <person name="Larsen T.O."/>
            <person name="Nielsen K.F."/>
            <person name="Hoof J.B."/>
            <person name="Brandl J."/>
            <person name="Salamov A."/>
            <person name="Riley R."/>
            <person name="Gladden J.M."/>
            <person name="Phatale P."/>
            <person name="Nielsen M.T."/>
            <person name="Lyhne E.K."/>
            <person name="Kogle M.E."/>
            <person name="Strasser K."/>
            <person name="McDonnell E."/>
            <person name="Barry K."/>
            <person name="Clum A."/>
            <person name="Chen C."/>
            <person name="Nolan M."/>
            <person name="Sandor L."/>
            <person name="Kuo A."/>
            <person name="Lipzen A."/>
            <person name="Hainaut M."/>
            <person name="Drula E."/>
            <person name="Tsang A."/>
            <person name="Magnuson J.K."/>
            <person name="Henrissat B."/>
            <person name="Wiebenga A."/>
            <person name="Simmons B.A."/>
            <person name="Makela M.R."/>
            <person name="De vries R.P."/>
            <person name="Grigoriev I.V."/>
            <person name="Mortensen U.H."/>
            <person name="Baker S.E."/>
            <person name="Andersen M.R."/>
        </authorList>
    </citation>
    <scope>NUCLEOTIDE SEQUENCE [LARGE SCALE GENOMIC DNA]</scope>
    <source>
        <strain evidence="3 4">ATCC 13157</strain>
    </source>
</reference>
<dbReference type="Gene3D" id="3.30.160.60">
    <property type="entry name" value="Classic Zinc Finger"/>
    <property type="match status" value="1"/>
</dbReference>
<organism evidence="3 4">
    <name type="scientific">Aspergillus phoenicis ATCC 13157</name>
    <dbReference type="NCBI Taxonomy" id="1353007"/>
    <lineage>
        <taxon>Eukaryota</taxon>
        <taxon>Fungi</taxon>
        <taxon>Dikarya</taxon>
        <taxon>Ascomycota</taxon>
        <taxon>Pezizomycotina</taxon>
        <taxon>Eurotiomycetes</taxon>
        <taxon>Eurotiomycetidae</taxon>
        <taxon>Eurotiales</taxon>
        <taxon>Aspergillaceae</taxon>
        <taxon>Aspergillus</taxon>
    </lineage>
</organism>
<keyword evidence="4" id="KW-1185">Reference proteome</keyword>
<gene>
    <name evidence="3" type="ORF">M752DRAFT_266120</name>
</gene>
<evidence type="ECO:0000313" key="4">
    <source>
        <dbReference type="Proteomes" id="UP000254937"/>
    </source>
</evidence>
<dbReference type="EMBL" id="KZ851853">
    <property type="protein sequence ID" value="RDK42310.1"/>
    <property type="molecule type" value="Genomic_DNA"/>
</dbReference>
<evidence type="ECO:0000256" key="1">
    <source>
        <dbReference type="SAM" id="MobiDB-lite"/>
    </source>
</evidence>
<accession>A0A370PJE2</accession>
<proteinExistence type="predicted"/>
<protein>
    <recommendedName>
        <fullName evidence="2">C2H2-type domain-containing protein</fullName>
    </recommendedName>
</protein>
<dbReference type="AlphaFoldDB" id="A0A370PJE2"/>
<dbReference type="InterPro" id="IPR013087">
    <property type="entry name" value="Znf_C2H2_type"/>
</dbReference>
<feature type="domain" description="C2H2-type" evidence="2">
    <location>
        <begin position="277"/>
        <end position="295"/>
    </location>
</feature>
<dbReference type="SMART" id="SM00355">
    <property type="entry name" value="ZnF_C2H2"/>
    <property type="match status" value="2"/>
</dbReference>
<sequence>MSPRSRRSRAPRAMEQSFFPWANTLNENPMLTDSAVVDSVLNEDPMLTNSAVVDSVDEGLGSGNTTAHLATASSSWMLGDISMYQNGACLSSFLPSPSDVPELSFQAASGYQPAPSDQPVPSFEPAPSFQPGPRYQPAASFQPGPSFLTSSMVQPGPSLQPGPIFQTARHVPTVQATNTALFQSPAGYLPYPESIQYPPNAGQLFNVASRSVGEMEALNPDNVFAPGLALPDDANMTEPSSIDLRCQWRGCTSTEPFSRKQELKRHYTSIHIDPDKYKCPECDYTCGRLDHLSIHPFAADLNSSETKQQRAISSLERNQ</sequence>
<feature type="compositionally biased region" description="Pro residues" evidence="1">
    <location>
        <begin position="116"/>
        <end position="130"/>
    </location>
</feature>